<keyword evidence="2" id="KW-0472">Membrane</keyword>
<evidence type="ECO:0000256" key="3">
    <source>
        <dbReference type="SAM" id="SignalP"/>
    </source>
</evidence>
<feature type="transmembrane region" description="Helical" evidence="2">
    <location>
        <begin position="231"/>
        <end position="251"/>
    </location>
</feature>
<evidence type="ECO:0000256" key="1">
    <source>
        <dbReference type="SAM" id="Coils"/>
    </source>
</evidence>
<keyword evidence="1" id="KW-0175">Coiled coil</keyword>
<dbReference type="AlphaFoldDB" id="A0A7S2V2I1"/>
<sequence length="263" mass="29400">MARLGLKQLVLLVIAISAGVNSFAPLQVPRCVNQWNGIQRSPGQVLGMARSEAELGIQAAQILLSDKSRNQLKNDLKEKYPLVPAPLVGELIDLTARSFKDVTPAELQLALQPGGVDKLRPEIKSKVSDSLLQQKIVQDIPILSKTDKTRLSEFLVDLVLDQLIQNTNGLLVGLEERLANAELEAAQIKKQLGLRRLLMFRFKQTTIPMFMTYIFYSCILFGGQFFKSLNIASSIVLWCRIAGAIYIIWSYRNNKVSYSKRLG</sequence>
<feature type="signal peptide" evidence="3">
    <location>
        <begin position="1"/>
        <end position="22"/>
    </location>
</feature>
<proteinExistence type="predicted"/>
<feature type="coiled-coil region" evidence="1">
    <location>
        <begin position="164"/>
        <end position="191"/>
    </location>
</feature>
<organism evidence="4">
    <name type="scientific">Fibrocapsa japonica</name>
    <dbReference type="NCBI Taxonomy" id="94617"/>
    <lineage>
        <taxon>Eukaryota</taxon>
        <taxon>Sar</taxon>
        <taxon>Stramenopiles</taxon>
        <taxon>Ochrophyta</taxon>
        <taxon>Raphidophyceae</taxon>
        <taxon>Chattonellales</taxon>
        <taxon>Chattonellaceae</taxon>
        <taxon>Fibrocapsa</taxon>
    </lineage>
</organism>
<evidence type="ECO:0000256" key="2">
    <source>
        <dbReference type="SAM" id="Phobius"/>
    </source>
</evidence>
<gene>
    <name evidence="4" type="ORF">FJAP1339_LOCUS9095</name>
</gene>
<dbReference type="EMBL" id="HBHR01018081">
    <property type="protein sequence ID" value="CAD9869393.1"/>
    <property type="molecule type" value="Transcribed_RNA"/>
</dbReference>
<feature type="transmembrane region" description="Helical" evidence="2">
    <location>
        <begin position="205"/>
        <end position="225"/>
    </location>
</feature>
<name>A0A7S2V2I1_9STRA</name>
<reference evidence="4" key="1">
    <citation type="submission" date="2021-01" db="EMBL/GenBank/DDBJ databases">
        <authorList>
            <person name="Corre E."/>
            <person name="Pelletier E."/>
            <person name="Niang G."/>
            <person name="Scheremetjew M."/>
            <person name="Finn R."/>
            <person name="Kale V."/>
            <person name="Holt S."/>
            <person name="Cochrane G."/>
            <person name="Meng A."/>
            <person name="Brown T."/>
            <person name="Cohen L."/>
        </authorList>
    </citation>
    <scope>NUCLEOTIDE SEQUENCE</scope>
    <source>
        <strain evidence="4">CCMP1661</strain>
    </source>
</reference>
<accession>A0A7S2V2I1</accession>
<feature type="chain" id="PRO_5030565416" evidence="3">
    <location>
        <begin position="23"/>
        <end position="263"/>
    </location>
</feature>
<keyword evidence="2" id="KW-1133">Transmembrane helix</keyword>
<evidence type="ECO:0000313" key="4">
    <source>
        <dbReference type="EMBL" id="CAD9869393.1"/>
    </source>
</evidence>
<keyword evidence="3" id="KW-0732">Signal</keyword>
<protein>
    <submittedName>
        <fullName evidence="4">Uncharacterized protein</fullName>
    </submittedName>
</protein>
<keyword evidence="2" id="KW-0812">Transmembrane</keyword>